<dbReference type="HOGENOM" id="CLU_024928_0_0_0"/>
<dbReference type="OrthoDB" id="9803927at2"/>
<feature type="domain" description="Phytase-like" evidence="2">
    <location>
        <begin position="116"/>
        <end position="392"/>
    </location>
</feature>
<feature type="signal peptide" evidence="1">
    <location>
        <begin position="1"/>
        <end position="21"/>
    </location>
</feature>
<keyword evidence="1" id="KW-0732">Signal</keyword>
<evidence type="ECO:0000256" key="1">
    <source>
        <dbReference type="SAM" id="SignalP"/>
    </source>
</evidence>
<protein>
    <recommendedName>
        <fullName evidence="2">Phytase-like domain-containing protein</fullName>
    </recommendedName>
</protein>
<feature type="chain" id="PRO_5003540917" description="Phytase-like domain-containing protein" evidence="1">
    <location>
        <begin position="22"/>
        <end position="449"/>
    </location>
</feature>
<sequence>MMKKVFCSLAFLACAAQAALAAPSVQAVHLELTDEDYIPCDSSLAAEFPKGMPLGIGSSLAFVSKKPDGSLVFLGISDRGPNGDTPLWRDASGALYPTKMFPSPDFTPTIATITVKGDRAKLSDLTLVRDEKGQPISGRPVPAGLTGSTGETALDVNLSALPFDANGLDTEGIDIARDGSLWICDEYGPFILHLDSKGRTLEKYGPGSGLPEILARRQINRGFEGLCVLPSGKIAAVVQSILDLNGKVKKSSAPFVRLIVLDPTTKECKTFAYPIDATSYKKNADAKIGDLAAAGENRVLLIEQGAAEEDGVIHRLYAVDLSEATDITGVKAPDGRELETLSSLDELTSAGIRPASKKLLADLNALGWKAEKAEGLAVVDDKTVAICSDNDFGMTAELTGVSGKSKDYLVSDGKVVTAKDLEPTGGKVRVTPTGEETAFWLVTFDEPIR</sequence>
<dbReference type="eggNOG" id="COG4222">
    <property type="taxonomic scope" value="Bacteria"/>
</dbReference>
<accession>H0ULZ1</accession>
<dbReference type="SUPFAM" id="SSF101898">
    <property type="entry name" value="NHL repeat"/>
    <property type="match status" value="1"/>
</dbReference>
<dbReference type="InterPro" id="IPR027372">
    <property type="entry name" value="Phytase-like_dom"/>
</dbReference>
<dbReference type="PANTHER" id="PTHR37957:SF1">
    <property type="entry name" value="PHYTASE-LIKE DOMAIN-CONTAINING PROTEIN"/>
    <property type="match status" value="1"/>
</dbReference>
<dbReference type="Pfam" id="PF13449">
    <property type="entry name" value="Phytase-like"/>
    <property type="match status" value="1"/>
</dbReference>
<dbReference type="STRING" id="885272.JonanDRAFT_0102"/>
<evidence type="ECO:0000313" key="4">
    <source>
        <dbReference type="Proteomes" id="UP000003806"/>
    </source>
</evidence>
<evidence type="ECO:0000259" key="2">
    <source>
        <dbReference type="Pfam" id="PF13449"/>
    </source>
</evidence>
<dbReference type="AlphaFoldDB" id="H0ULZ1"/>
<name>H0ULZ1_9BACT</name>
<organism evidence="3 4">
    <name type="scientific">Jonquetella anthropi DSM 22815</name>
    <dbReference type="NCBI Taxonomy" id="885272"/>
    <lineage>
        <taxon>Bacteria</taxon>
        <taxon>Thermotogati</taxon>
        <taxon>Synergistota</taxon>
        <taxon>Synergistia</taxon>
        <taxon>Synergistales</taxon>
        <taxon>Dethiosulfovibrionaceae</taxon>
        <taxon>Jonquetella</taxon>
    </lineage>
</organism>
<gene>
    <name evidence="3" type="ORF">JonanDRAFT_0102</name>
</gene>
<dbReference type="EMBL" id="CM001376">
    <property type="protein sequence ID" value="EHM12533.1"/>
    <property type="molecule type" value="Genomic_DNA"/>
</dbReference>
<dbReference type="PANTHER" id="PTHR37957">
    <property type="entry name" value="BLR7070 PROTEIN"/>
    <property type="match status" value="1"/>
</dbReference>
<proteinExistence type="predicted"/>
<evidence type="ECO:0000313" key="3">
    <source>
        <dbReference type="EMBL" id="EHM12533.1"/>
    </source>
</evidence>
<reference evidence="3 4" key="1">
    <citation type="submission" date="2011-11" db="EMBL/GenBank/DDBJ databases">
        <title>The Noncontiguous Finished genome of Jonquetella anthropi DSM 22815.</title>
        <authorList>
            <consortium name="US DOE Joint Genome Institute (JGI-PGF)"/>
            <person name="Lucas S."/>
            <person name="Copeland A."/>
            <person name="Lapidus A."/>
            <person name="Glavina del Rio T."/>
            <person name="Dalin E."/>
            <person name="Tice H."/>
            <person name="Bruce D."/>
            <person name="Goodwin L."/>
            <person name="Pitluck S."/>
            <person name="Peters L."/>
            <person name="Mikhailova N."/>
            <person name="Held B."/>
            <person name="Kyrpides N."/>
            <person name="Mavromatis K."/>
            <person name="Ivanova N."/>
            <person name="Markowitz V."/>
            <person name="Cheng J.-F."/>
            <person name="Hugenholtz P."/>
            <person name="Woyke T."/>
            <person name="Wu D."/>
            <person name="Gronow S."/>
            <person name="Wellnitz S."/>
            <person name="Brambilla E."/>
            <person name="Klenk H.-P."/>
            <person name="Eisen J.A."/>
        </authorList>
    </citation>
    <scope>NUCLEOTIDE SEQUENCE [LARGE SCALE GENOMIC DNA]</scope>
    <source>
        <strain evidence="3 4">DSM 22815</strain>
    </source>
</reference>
<dbReference type="Proteomes" id="UP000003806">
    <property type="component" value="Chromosome"/>
</dbReference>
<dbReference type="SUPFAM" id="SSF50956">
    <property type="entry name" value="Thermostable phytase (3-phytase)"/>
    <property type="match status" value="1"/>
</dbReference>
<keyword evidence="4" id="KW-1185">Reference proteome</keyword>